<protein>
    <submittedName>
        <fullName evidence="2">Uncharacterized protein</fullName>
    </submittedName>
</protein>
<reference evidence="2 3" key="1">
    <citation type="submission" date="2019-12" db="EMBL/GenBank/DDBJ databases">
        <title>Chromosome-level assembly of the Caenorhabditis remanei genome.</title>
        <authorList>
            <person name="Teterina A.A."/>
            <person name="Willis J.H."/>
            <person name="Phillips P.C."/>
        </authorList>
    </citation>
    <scope>NUCLEOTIDE SEQUENCE [LARGE SCALE GENOMIC DNA]</scope>
    <source>
        <strain evidence="2 3">PX506</strain>
        <tissue evidence="2">Whole organism</tissue>
    </source>
</reference>
<sequence length="162" mass="18608">MGAMWWPGVRSSPSQSLLRLLILLGVLGEAAIFERHRTLIDLSGNVTCPRWINKRWCFRIVLMEYDSFGVGHDRVQDYGVKCVDNGPEHEYFLPGSQYGDGFNDNEYEFFVWIYHNCTQASILSKQVHDLGTVSVSLDLYKRVQNFGLSDLSVRADSYFDDK</sequence>
<dbReference type="Pfam" id="PF05912">
    <property type="entry name" value="DUF870"/>
    <property type="match status" value="1"/>
</dbReference>
<dbReference type="PANTHER" id="PTHR21479:SF22">
    <property type="entry name" value="PROTEIN CBG07241"/>
    <property type="match status" value="1"/>
</dbReference>
<evidence type="ECO:0000313" key="3">
    <source>
        <dbReference type="Proteomes" id="UP000483820"/>
    </source>
</evidence>
<dbReference type="Proteomes" id="UP000483820">
    <property type="component" value="Chromosome I"/>
</dbReference>
<evidence type="ECO:0000313" key="2">
    <source>
        <dbReference type="EMBL" id="KAF1769081.1"/>
    </source>
</evidence>
<dbReference type="EMBL" id="WUAV01000001">
    <property type="protein sequence ID" value="KAF1769081.1"/>
    <property type="molecule type" value="Genomic_DNA"/>
</dbReference>
<dbReference type="PANTHER" id="PTHR21479">
    <property type="match status" value="1"/>
</dbReference>
<proteinExistence type="predicted"/>
<dbReference type="KEGG" id="crq:GCK72_000894"/>
<organism evidence="2 3">
    <name type="scientific">Caenorhabditis remanei</name>
    <name type="common">Caenorhabditis vulgaris</name>
    <dbReference type="NCBI Taxonomy" id="31234"/>
    <lineage>
        <taxon>Eukaryota</taxon>
        <taxon>Metazoa</taxon>
        <taxon>Ecdysozoa</taxon>
        <taxon>Nematoda</taxon>
        <taxon>Chromadorea</taxon>
        <taxon>Rhabditida</taxon>
        <taxon>Rhabditina</taxon>
        <taxon>Rhabditomorpha</taxon>
        <taxon>Rhabditoidea</taxon>
        <taxon>Rhabditidae</taxon>
        <taxon>Peloderinae</taxon>
        <taxon>Caenorhabditis</taxon>
    </lineage>
</organism>
<keyword evidence="1" id="KW-0732">Signal</keyword>
<evidence type="ECO:0000256" key="1">
    <source>
        <dbReference type="SAM" id="SignalP"/>
    </source>
</evidence>
<dbReference type="RefSeq" id="XP_053591380.1">
    <property type="nucleotide sequence ID" value="XM_053722735.1"/>
</dbReference>
<name>A0A6A5HPC8_CAERE</name>
<gene>
    <name evidence="2" type="ORF">GCK72_000894</name>
</gene>
<dbReference type="GeneID" id="78773199"/>
<comment type="caution">
    <text evidence="2">The sequence shown here is derived from an EMBL/GenBank/DDBJ whole genome shotgun (WGS) entry which is preliminary data.</text>
</comment>
<feature type="chain" id="PRO_5025678970" evidence="1">
    <location>
        <begin position="29"/>
        <end position="162"/>
    </location>
</feature>
<dbReference type="CTD" id="78773199"/>
<dbReference type="InterPro" id="IPR008588">
    <property type="entry name" value="DUF870_CAE_spp"/>
</dbReference>
<feature type="signal peptide" evidence="1">
    <location>
        <begin position="1"/>
        <end position="28"/>
    </location>
</feature>
<dbReference type="AlphaFoldDB" id="A0A6A5HPC8"/>
<accession>A0A6A5HPC8</accession>